<dbReference type="GO" id="GO:0000166">
    <property type="term" value="F:nucleotide binding"/>
    <property type="evidence" value="ECO:0007669"/>
    <property type="project" value="UniProtKB-KW"/>
</dbReference>
<dbReference type="EC" id="1.17.4.1" evidence="2"/>
<dbReference type="InterPro" id="IPR023806">
    <property type="entry name" value="CHP03905"/>
</dbReference>
<protein>
    <recommendedName>
        <fullName evidence="2">ribonucleoside-diphosphate reductase</fullName>
        <ecNumber evidence="2">1.17.4.1</ecNumber>
    </recommendedName>
</protein>
<comment type="similarity">
    <text evidence="1">Belongs to the ribonucleoside diphosphate reductase class-2 family.</text>
</comment>
<dbReference type="GO" id="GO:0004748">
    <property type="term" value="F:ribonucleoside-diphosphate reductase activity, thioredoxin disulfide as acceptor"/>
    <property type="evidence" value="ECO:0007669"/>
    <property type="project" value="UniProtKB-EC"/>
</dbReference>
<dbReference type="EMBL" id="CP025746">
    <property type="protein sequence ID" value="QAA31956.1"/>
    <property type="molecule type" value="Genomic_DNA"/>
</dbReference>
<organism evidence="7 8">
    <name type="scientific">Clostridium manihotivorum</name>
    <dbReference type="NCBI Taxonomy" id="2320868"/>
    <lineage>
        <taxon>Bacteria</taxon>
        <taxon>Bacillati</taxon>
        <taxon>Bacillota</taxon>
        <taxon>Clostridia</taxon>
        <taxon>Eubacteriales</taxon>
        <taxon>Clostridiaceae</taxon>
        <taxon>Clostridium</taxon>
    </lineage>
</organism>
<proteinExistence type="inferred from homology"/>
<dbReference type="Proteomes" id="UP000286268">
    <property type="component" value="Chromosome"/>
</dbReference>
<keyword evidence="3" id="KW-0237">DNA synthesis</keyword>
<accession>A0A410DSA2</accession>
<evidence type="ECO:0000256" key="2">
    <source>
        <dbReference type="ARBA" id="ARBA00012274"/>
    </source>
</evidence>
<comment type="catalytic activity">
    <reaction evidence="5">
        <text>a 2'-deoxyribonucleoside 5'-diphosphate + [thioredoxin]-disulfide + H2O = a ribonucleoside 5'-diphosphate + [thioredoxin]-dithiol</text>
        <dbReference type="Rhea" id="RHEA:23252"/>
        <dbReference type="Rhea" id="RHEA-COMP:10698"/>
        <dbReference type="Rhea" id="RHEA-COMP:10700"/>
        <dbReference type="ChEBI" id="CHEBI:15377"/>
        <dbReference type="ChEBI" id="CHEBI:29950"/>
        <dbReference type="ChEBI" id="CHEBI:50058"/>
        <dbReference type="ChEBI" id="CHEBI:57930"/>
        <dbReference type="ChEBI" id="CHEBI:73316"/>
        <dbReference type="EC" id="1.17.4.1"/>
    </reaction>
</comment>
<reference evidence="7 8" key="1">
    <citation type="submission" date="2018-01" db="EMBL/GenBank/DDBJ databases">
        <title>Genome Sequencing and Assembly of Anaerobacter polyendosporus strain CT4.</title>
        <authorList>
            <person name="Tachaapaikoon C."/>
            <person name="Sutheeworapong S."/>
            <person name="Jenjaroenpun P."/>
            <person name="Wongsurawat T."/>
            <person name="Nookeaw I."/>
            <person name="Cheawchanlertfa P."/>
            <person name="Kosugi A."/>
            <person name="Cheevadhanarak S."/>
            <person name="Ratanakhanokchai K."/>
        </authorList>
    </citation>
    <scope>NUCLEOTIDE SEQUENCE [LARGE SCALE GENOMIC DNA]</scope>
    <source>
        <strain evidence="7 8">CT4</strain>
    </source>
</reference>
<dbReference type="Pfam" id="PF12637">
    <property type="entry name" value="TSCPD"/>
    <property type="match status" value="1"/>
</dbReference>
<dbReference type="AlphaFoldDB" id="A0A410DSA2"/>
<keyword evidence="8" id="KW-1185">Reference proteome</keyword>
<name>A0A410DSA2_9CLOT</name>
<evidence type="ECO:0000256" key="3">
    <source>
        <dbReference type="ARBA" id="ARBA00022634"/>
    </source>
</evidence>
<evidence type="ECO:0000259" key="6">
    <source>
        <dbReference type="Pfam" id="PF12637"/>
    </source>
</evidence>
<gene>
    <name evidence="7" type="ORF">C1I91_09990</name>
</gene>
<dbReference type="OrthoDB" id="9801525at2"/>
<evidence type="ECO:0000313" key="8">
    <source>
        <dbReference type="Proteomes" id="UP000286268"/>
    </source>
</evidence>
<dbReference type="InterPro" id="IPR024434">
    <property type="entry name" value="TSCPD_dom"/>
</dbReference>
<sequence length="83" mass="8863">MNSYKTAGVCSKQVSFDIVDNKISSVNFVGGCNGNLKGISSLIEGMEVNEAIKRLKGITCGNRDTSCPDQLSRALEEYVASSI</sequence>
<evidence type="ECO:0000313" key="7">
    <source>
        <dbReference type="EMBL" id="QAA31956.1"/>
    </source>
</evidence>
<dbReference type="GO" id="GO:0071897">
    <property type="term" value="P:DNA biosynthetic process"/>
    <property type="evidence" value="ECO:0007669"/>
    <property type="project" value="UniProtKB-KW"/>
</dbReference>
<evidence type="ECO:0000256" key="4">
    <source>
        <dbReference type="ARBA" id="ARBA00022741"/>
    </source>
</evidence>
<dbReference type="KEGG" id="cmah:C1I91_09990"/>
<dbReference type="NCBIfam" id="TIGR03905">
    <property type="entry name" value="TIGR03905_4_Cys"/>
    <property type="match status" value="1"/>
</dbReference>
<evidence type="ECO:0000256" key="1">
    <source>
        <dbReference type="ARBA" id="ARBA00007405"/>
    </source>
</evidence>
<keyword evidence="4" id="KW-0547">Nucleotide-binding</keyword>
<evidence type="ECO:0000256" key="5">
    <source>
        <dbReference type="ARBA" id="ARBA00047754"/>
    </source>
</evidence>
<dbReference type="RefSeq" id="WP_128212748.1">
    <property type="nucleotide sequence ID" value="NZ_CP025746.1"/>
</dbReference>
<feature type="domain" description="TSCPD" evidence="6">
    <location>
        <begin position="4"/>
        <end position="78"/>
    </location>
</feature>